<evidence type="ECO:0000313" key="3">
    <source>
        <dbReference type="Proteomes" id="UP000575068"/>
    </source>
</evidence>
<dbReference type="InterPro" id="IPR043129">
    <property type="entry name" value="ATPase_NBD"/>
</dbReference>
<dbReference type="AlphaFoldDB" id="A0A840HRT2"/>
<accession>A0A840HRT2</accession>
<dbReference type="SUPFAM" id="SSF53067">
    <property type="entry name" value="Actin-like ATPase domain"/>
    <property type="match status" value="2"/>
</dbReference>
<keyword evidence="3" id="KW-1185">Reference proteome</keyword>
<name>A0A840HRT2_9SPHN</name>
<evidence type="ECO:0000313" key="2">
    <source>
        <dbReference type="EMBL" id="MBB4640655.1"/>
    </source>
</evidence>
<dbReference type="PANTHER" id="PTHR43190">
    <property type="entry name" value="N-ACETYL-D-GLUCOSAMINE KINASE"/>
    <property type="match status" value="1"/>
</dbReference>
<reference evidence="2 3" key="1">
    <citation type="submission" date="2020-08" db="EMBL/GenBank/DDBJ databases">
        <title>Genomic Encyclopedia of Type Strains, Phase IV (KMG-IV): sequencing the most valuable type-strain genomes for metagenomic binning, comparative biology and taxonomic classification.</title>
        <authorList>
            <person name="Goeker M."/>
        </authorList>
    </citation>
    <scope>NUCLEOTIDE SEQUENCE [LARGE SCALE GENOMIC DNA]</scope>
    <source>
        <strain evidence="2 3">DSM 7465</strain>
    </source>
</reference>
<dbReference type="Proteomes" id="UP000575068">
    <property type="component" value="Unassembled WGS sequence"/>
</dbReference>
<sequence length="290" mass="30217">MDLYLGIDAGGSRTRARLVSAEGKVLGIGEGGPANTPAGLIRGLVAIEEAWSQAAAAAGLTKTEVASIRAGLGMAGLNRRGVLQGLTDHQFPFRSIALASDAAIANLGAHAGADGSVVILGTGSVGFGRVGEKVFTIGGYGFPVSDEGSGAELGLRAIRRALWARDGRIPHSPLTREVLDRFHGSPGEIVDWTACATPGDYGTFAPMVLDHALAGDATAELIVQESARRIDAMIRMLFDLGAPHCCLIGGVAERMRDWLAASIRARLRDPLGDSLDGAILLARKRMEQEG</sequence>
<organism evidence="2 3">
    <name type="scientific">Rhizorhapis suberifaciens</name>
    <name type="common">corky root of lettuce</name>
    <dbReference type="NCBI Taxonomy" id="13656"/>
    <lineage>
        <taxon>Bacteria</taxon>
        <taxon>Pseudomonadati</taxon>
        <taxon>Pseudomonadota</taxon>
        <taxon>Alphaproteobacteria</taxon>
        <taxon>Sphingomonadales</taxon>
        <taxon>Sphingomonadaceae</taxon>
        <taxon>Rhizorhapis</taxon>
    </lineage>
</organism>
<dbReference type="EC" id="2.7.1.8" evidence="2"/>
<keyword evidence="2" id="KW-0808">Transferase</keyword>
<protein>
    <submittedName>
        <fullName evidence="2">Glucosamine kinase</fullName>
        <ecNumber evidence="2">2.7.1.8</ecNumber>
    </submittedName>
</protein>
<proteinExistence type="predicted"/>
<dbReference type="InterPro" id="IPR052519">
    <property type="entry name" value="Euk-type_GlcNAc_Kinase"/>
</dbReference>
<dbReference type="PANTHER" id="PTHR43190:SF3">
    <property type="entry name" value="N-ACETYL-D-GLUCOSAMINE KINASE"/>
    <property type="match status" value="1"/>
</dbReference>
<dbReference type="RefSeq" id="WP_184474498.1">
    <property type="nucleotide sequence ID" value="NZ_JACHOV010000003.1"/>
</dbReference>
<comment type="caution">
    <text evidence="2">The sequence shown here is derived from an EMBL/GenBank/DDBJ whole genome shotgun (WGS) entry which is preliminary data.</text>
</comment>
<dbReference type="CDD" id="cd24082">
    <property type="entry name" value="ASKHA_NBD_GspK-like"/>
    <property type="match status" value="1"/>
</dbReference>
<dbReference type="GO" id="GO:0047931">
    <property type="term" value="F:glucosamine kinase activity"/>
    <property type="evidence" value="ECO:0007669"/>
    <property type="project" value="UniProtKB-EC"/>
</dbReference>
<evidence type="ECO:0000259" key="1">
    <source>
        <dbReference type="Pfam" id="PF01869"/>
    </source>
</evidence>
<dbReference type="EMBL" id="JACHOV010000003">
    <property type="protein sequence ID" value="MBB4640655.1"/>
    <property type="molecule type" value="Genomic_DNA"/>
</dbReference>
<keyword evidence="2" id="KW-0418">Kinase</keyword>
<dbReference type="Pfam" id="PF01869">
    <property type="entry name" value="BcrAD_BadFG"/>
    <property type="match status" value="1"/>
</dbReference>
<gene>
    <name evidence="2" type="ORF">HNQ99_000948</name>
</gene>
<feature type="domain" description="ATPase BadF/BadG/BcrA/BcrD type" evidence="1">
    <location>
        <begin position="5"/>
        <end position="281"/>
    </location>
</feature>
<dbReference type="Gene3D" id="3.30.420.40">
    <property type="match status" value="2"/>
</dbReference>
<dbReference type="InterPro" id="IPR002731">
    <property type="entry name" value="ATPase_BadF"/>
</dbReference>